<feature type="domain" description="Mammalian cell entry C-terminal" evidence="2">
    <location>
        <begin position="122"/>
        <end position="342"/>
    </location>
</feature>
<dbReference type="RefSeq" id="WP_149726436.1">
    <property type="nucleotide sequence ID" value="NZ_VUJV01000001.1"/>
</dbReference>
<dbReference type="GO" id="GO:0005576">
    <property type="term" value="C:extracellular region"/>
    <property type="evidence" value="ECO:0007669"/>
    <property type="project" value="TreeGrafter"/>
</dbReference>
<dbReference type="Pfam" id="PF02470">
    <property type="entry name" value="MlaD"/>
    <property type="match status" value="1"/>
</dbReference>
<dbReference type="InterPro" id="IPR003399">
    <property type="entry name" value="Mce/MlaD"/>
</dbReference>
<protein>
    <submittedName>
        <fullName evidence="3">MCE family protein</fullName>
    </submittedName>
</protein>
<dbReference type="PANTHER" id="PTHR33371:SF19">
    <property type="entry name" value="MCE-FAMILY PROTEIN MCE4A"/>
    <property type="match status" value="1"/>
</dbReference>
<reference evidence="3 4" key="2">
    <citation type="submission" date="2019-09" db="EMBL/GenBank/DDBJ databases">
        <authorList>
            <person name="Jin C."/>
        </authorList>
    </citation>
    <scope>NUCLEOTIDE SEQUENCE [LARGE SCALE GENOMIC DNA]</scope>
    <source>
        <strain evidence="3 4">BN130099</strain>
    </source>
</reference>
<gene>
    <name evidence="3" type="ORF">F0U44_01140</name>
</gene>
<evidence type="ECO:0000259" key="2">
    <source>
        <dbReference type="Pfam" id="PF11887"/>
    </source>
</evidence>
<organism evidence="3 4">
    <name type="scientific">Nocardioides humilatus</name>
    <dbReference type="NCBI Taxonomy" id="2607660"/>
    <lineage>
        <taxon>Bacteria</taxon>
        <taxon>Bacillati</taxon>
        <taxon>Actinomycetota</taxon>
        <taxon>Actinomycetes</taxon>
        <taxon>Propionibacteriales</taxon>
        <taxon>Nocardioidaceae</taxon>
        <taxon>Nocardioides</taxon>
    </lineage>
</organism>
<name>A0A5B1LKI7_9ACTN</name>
<dbReference type="InterPro" id="IPR052336">
    <property type="entry name" value="MlaD_Phospholipid_Transporter"/>
</dbReference>
<dbReference type="Pfam" id="PF11887">
    <property type="entry name" value="Mce4_CUP1"/>
    <property type="match status" value="1"/>
</dbReference>
<dbReference type="GO" id="GO:0051701">
    <property type="term" value="P:biological process involved in interaction with host"/>
    <property type="evidence" value="ECO:0007669"/>
    <property type="project" value="TreeGrafter"/>
</dbReference>
<feature type="domain" description="Mce/MlaD" evidence="1">
    <location>
        <begin position="39"/>
        <end position="115"/>
    </location>
</feature>
<evidence type="ECO:0000313" key="4">
    <source>
        <dbReference type="Proteomes" id="UP000325003"/>
    </source>
</evidence>
<dbReference type="AlphaFoldDB" id="A0A5B1LKI7"/>
<comment type="caution">
    <text evidence="3">The sequence shown here is derived from an EMBL/GenBank/DDBJ whole genome shotgun (WGS) entry which is preliminary data.</text>
</comment>
<proteinExistence type="predicted"/>
<evidence type="ECO:0000313" key="3">
    <source>
        <dbReference type="EMBL" id="KAA1420976.1"/>
    </source>
</evidence>
<reference evidence="3 4" key="1">
    <citation type="submission" date="2019-09" db="EMBL/GenBank/DDBJ databases">
        <title>Nocardioides panacisoli sp. nov., isolated from the soil of a ginseng field.</title>
        <authorList>
            <person name="Cho C."/>
        </authorList>
    </citation>
    <scope>NUCLEOTIDE SEQUENCE [LARGE SCALE GENOMIC DNA]</scope>
    <source>
        <strain evidence="3 4">BN130099</strain>
    </source>
</reference>
<keyword evidence="4" id="KW-1185">Reference proteome</keyword>
<dbReference type="Proteomes" id="UP000325003">
    <property type="component" value="Unassembled WGS sequence"/>
</dbReference>
<evidence type="ECO:0000259" key="1">
    <source>
        <dbReference type="Pfam" id="PF02470"/>
    </source>
</evidence>
<dbReference type="InterPro" id="IPR024516">
    <property type="entry name" value="Mce_C"/>
</dbReference>
<accession>A0A5B1LKI7</accession>
<dbReference type="InterPro" id="IPR005693">
    <property type="entry name" value="Mce"/>
</dbReference>
<dbReference type="EMBL" id="VUJV01000001">
    <property type="protein sequence ID" value="KAA1420976.1"/>
    <property type="molecule type" value="Genomic_DNA"/>
</dbReference>
<dbReference type="NCBIfam" id="TIGR00996">
    <property type="entry name" value="Mtu_fam_mce"/>
    <property type="match status" value="1"/>
</dbReference>
<dbReference type="PANTHER" id="PTHR33371">
    <property type="entry name" value="INTERMEMBRANE PHOSPHOLIPID TRANSPORT SYSTEM BINDING PROTEIN MLAD-RELATED"/>
    <property type="match status" value="1"/>
</dbReference>
<sequence length="424" mass="44710">MAARLESIRLPLAGFCLLLVLAALAVAAVADYRGAFASTTEVTLYVPDAGNQLSVGAQVKLRGAVVGTVEKIEPSSRGARLTLALEPDQVHLVPKNTVARILPKTLVGQDYVDLVVPSTAAAEHVEAGDEIQRDTSATSATLEGALDHLLAVLRVLPPQKVASTLNAVSTALEGRGAELGATLTRLQRYLTGFNPSLPDLTADLEALARVSRTYSDAAPDLLAAVDDLSTTTVTIADQQAQLRSLFSSLSTAGDDLEDFLSANESHLIDLVDVSRSTLTTLATYAPEYPCLIEQLAGLVPRVDRIFGKGDERPALHITLQVTNSRGKYRPGEEPAYLDTRGPRCYEIVRYAPQYPTEGPIRDGSVAPPAPVRREGGTTIPTLPLSDPAGSPEEADLIGGLVDGDAGIASLLLGPLLRGSEVSAR</sequence>